<gene>
    <name evidence="1" type="ORF">SAMN04488587_0044</name>
</gene>
<dbReference type="AlphaFoldDB" id="A0A1I0BZ19"/>
<name>A0A1I0BZ19_9EURY</name>
<evidence type="ECO:0000313" key="1">
    <source>
        <dbReference type="EMBL" id="SET12309.1"/>
    </source>
</evidence>
<dbReference type="EMBL" id="FOHQ01000012">
    <property type="protein sequence ID" value="SET12309.1"/>
    <property type="molecule type" value="Genomic_DNA"/>
</dbReference>
<proteinExistence type="predicted"/>
<sequence length="52" mass="6093">MDNVSIYMKCMTFFKLSIDRVRIDSDQLTESTPTTVALYLYVVCQCVTRVYM</sequence>
<dbReference type="Proteomes" id="UP000243338">
    <property type="component" value="Unassembled WGS sequence"/>
</dbReference>
<organism evidence="1 2">
    <name type="scientific">Methanococcoides vulcani</name>
    <dbReference type="NCBI Taxonomy" id="1353158"/>
    <lineage>
        <taxon>Archaea</taxon>
        <taxon>Methanobacteriati</taxon>
        <taxon>Methanobacteriota</taxon>
        <taxon>Stenosarchaea group</taxon>
        <taxon>Methanomicrobia</taxon>
        <taxon>Methanosarcinales</taxon>
        <taxon>Methanosarcinaceae</taxon>
        <taxon>Methanococcoides</taxon>
    </lineage>
</organism>
<accession>A0A1I0BZ19</accession>
<keyword evidence="2" id="KW-1185">Reference proteome</keyword>
<evidence type="ECO:0000313" key="2">
    <source>
        <dbReference type="Proteomes" id="UP000243338"/>
    </source>
</evidence>
<reference evidence="2" key="1">
    <citation type="submission" date="2016-10" db="EMBL/GenBank/DDBJ databases">
        <authorList>
            <person name="Varghese N."/>
            <person name="Submissions S."/>
        </authorList>
    </citation>
    <scope>NUCLEOTIDE SEQUENCE [LARGE SCALE GENOMIC DNA]</scope>
    <source>
        <strain evidence="2">SLH 33</strain>
    </source>
</reference>
<protein>
    <submittedName>
        <fullName evidence="1">Uncharacterized protein</fullName>
    </submittedName>
</protein>